<reference evidence="2" key="1">
    <citation type="journal article" date="2015" name="Nature">
        <title>Complex archaea that bridge the gap between prokaryotes and eukaryotes.</title>
        <authorList>
            <person name="Spang A."/>
            <person name="Saw J.H."/>
            <person name="Jorgensen S.L."/>
            <person name="Zaremba-Niedzwiedzka K."/>
            <person name="Martijn J."/>
            <person name="Lind A.E."/>
            <person name="van Eijk R."/>
            <person name="Schleper C."/>
            <person name="Guy L."/>
            <person name="Ettema T.J."/>
        </authorList>
    </citation>
    <scope>NUCLEOTIDE SEQUENCE</scope>
</reference>
<dbReference type="InterPro" id="IPR046342">
    <property type="entry name" value="CBS_dom_sf"/>
</dbReference>
<dbReference type="Pfam" id="PF00571">
    <property type="entry name" value="CBS"/>
    <property type="match status" value="1"/>
</dbReference>
<dbReference type="Gene3D" id="3.10.580.10">
    <property type="entry name" value="CBS-domain"/>
    <property type="match status" value="1"/>
</dbReference>
<dbReference type="SUPFAM" id="SSF54631">
    <property type="entry name" value="CBS-domain pair"/>
    <property type="match status" value="1"/>
</dbReference>
<comment type="caution">
    <text evidence="2">The sequence shown here is derived from an EMBL/GenBank/DDBJ whole genome shotgun (WGS) entry which is preliminary data.</text>
</comment>
<evidence type="ECO:0000259" key="1">
    <source>
        <dbReference type="PROSITE" id="PS51371"/>
    </source>
</evidence>
<dbReference type="EMBL" id="LAZR01044001">
    <property type="protein sequence ID" value="KKL05714.1"/>
    <property type="molecule type" value="Genomic_DNA"/>
</dbReference>
<accession>A0A0F9A864</accession>
<dbReference type="InterPro" id="IPR000644">
    <property type="entry name" value="CBS_dom"/>
</dbReference>
<dbReference type="SMART" id="SM00116">
    <property type="entry name" value="CBS"/>
    <property type="match status" value="1"/>
</dbReference>
<feature type="domain" description="CBS" evidence="1">
    <location>
        <begin position="37"/>
        <end position="90"/>
    </location>
</feature>
<sequence length="90" mass="9943">MRKAVIDIASLNKLKSRREALKGTESFPYSEDLRSVMVSDVMTCSPEEKVNPVVKRMVDKKTTSSIVVGEHGRLVGILTAGDVLKRIVAR</sequence>
<evidence type="ECO:0000313" key="2">
    <source>
        <dbReference type="EMBL" id="KKL05714.1"/>
    </source>
</evidence>
<name>A0A0F9A864_9ZZZZ</name>
<organism evidence="2">
    <name type="scientific">marine sediment metagenome</name>
    <dbReference type="NCBI Taxonomy" id="412755"/>
    <lineage>
        <taxon>unclassified sequences</taxon>
        <taxon>metagenomes</taxon>
        <taxon>ecological metagenomes</taxon>
    </lineage>
</organism>
<feature type="non-terminal residue" evidence="2">
    <location>
        <position position="90"/>
    </location>
</feature>
<gene>
    <name evidence="2" type="ORF">LCGC14_2603250</name>
</gene>
<protein>
    <recommendedName>
        <fullName evidence="1">CBS domain-containing protein</fullName>
    </recommendedName>
</protein>
<dbReference type="PROSITE" id="PS51371">
    <property type="entry name" value="CBS"/>
    <property type="match status" value="1"/>
</dbReference>
<proteinExistence type="predicted"/>
<dbReference type="AlphaFoldDB" id="A0A0F9A864"/>